<evidence type="ECO:0000256" key="1">
    <source>
        <dbReference type="SAM" id="MobiDB-lite"/>
    </source>
</evidence>
<reference evidence="3" key="1">
    <citation type="submission" date="2022-01" db="EMBL/GenBank/DDBJ databases">
        <title>Nocardioidaceae gen. sp. A5X3R13.</title>
        <authorList>
            <person name="Lopez Marin M.A."/>
            <person name="Uhlik O."/>
        </authorList>
    </citation>
    <scope>NUCLEOTIDE SEQUENCE</scope>
    <source>
        <strain evidence="3">A5X3R13</strain>
    </source>
</reference>
<organism evidence="3 4">
    <name type="scientific">Solicola gregarius</name>
    <dbReference type="NCBI Taxonomy" id="2908642"/>
    <lineage>
        <taxon>Bacteria</taxon>
        <taxon>Bacillati</taxon>
        <taxon>Actinomycetota</taxon>
        <taxon>Actinomycetes</taxon>
        <taxon>Propionibacteriales</taxon>
        <taxon>Nocardioidaceae</taxon>
        <taxon>Solicola</taxon>
    </lineage>
</organism>
<dbReference type="InterPro" id="IPR013216">
    <property type="entry name" value="Methyltransf_11"/>
</dbReference>
<protein>
    <submittedName>
        <fullName evidence="3">Methyltransferase domain-containing protein</fullName>
    </submittedName>
</protein>
<accession>A0AA46YKE0</accession>
<dbReference type="RefSeq" id="WP_271634492.1">
    <property type="nucleotide sequence ID" value="NZ_CP094970.1"/>
</dbReference>
<dbReference type="GO" id="GO:0008757">
    <property type="term" value="F:S-adenosylmethionine-dependent methyltransferase activity"/>
    <property type="evidence" value="ECO:0007669"/>
    <property type="project" value="InterPro"/>
</dbReference>
<keyword evidence="3" id="KW-0808">Transferase</keyword>
<dbReference type="Proteomes" id="UP001164390">
    <property type="component" value="Chromosome"/>
</dbReference>
<keyword evidence="4" id="KW-1185">Reference proteome</keyword>
<dbReference type="InterPro" id="IPR029063">
    <property type="entry name" value="SAM-dependent_MTases_sf"/>
</dbReference>
<dbReference type="Pfam" id="PF08241">
    <property type="entry name" value="Methyltransf_11"/>
    <property type="match status" value="1"/>
</dbReference>
<evidence type="ECO:0000313" key="4">
    <source>
        <dbReference type="Proteomes" id="UP001164390"/>
    </source>
</evidence>
<evidence type="ECO:0000313" key="3">
    <source>
        <dbReference type="EMBL" id="UYM05670.1"/>
    </source>
</evidence>
<keyword evidence="3" id="KW-0489">Methyltransferase</keyword>
<dbReference type="InterPro" id="IPR050508">
    <property type="entry name" value="Methyltransf_Superfamily"/>
</dbReference>
<gene>
    <name evidence="3" type="ORF">L0C25_00905</name>
</gene>
<feature type="region of interest" description="Disordered" evidence="1">
    <location>
        <begin position="234"/>
        <end position="254"/>
    </location>
</feature>
<dbReference type="PANTHER" id="PTHR42912:SF93">
    <property type="entry name" value="N6-ADENOSINE-METHYLTRANSFERASE TMT1A"/>
    <property type="match status" value="1"/>
</dbReference>
<dbReference type="Gene3D" id="3.40.50.150">
    <property type="entry name" value="Vaccinia Virus protein VP39"/>
    <property type="match status" value="1"/>
</dbReference>
<dbReference type="KEGG" id="sgrg:L0C25_00905"/>
<proteinExistence type="predicted"/>
<evidence type="ECO:0000259" key="2">
    <source>
        <dbReference type="Pfam" id="PF08241"/>
    </source>
</evidence>
<sequence>MAPDDINDPALAAAVDKQRRIWAKEAKRYDRQMAFWERVLFGDARAWVCAQASGDVLEVAIGTGRDLPFYPPDIRLTGLDLSPEMLAIAKDAASHIGRTVTLKEGDAHQLPYPDESFDTVVCVFSLCNITDMRKAIAEMHRVLRPGGPLLLADHVISTNPIARGVQRAFEKLTIRLAGDHQTRRPLPIVTDTGFTIERRQRDKLGIVERITAHKPSCPHDSGWDANDHRRRDETRACDAPTPHWPMPDCHRALR</sequence>
<name>A0AA46YKE0_9ACTN</name>
<dbReference type="GO" id="GO:0032259">
    <property type="term" value="P:methylation"/>
    <property type="evidence" value="ECO:0007669"/>
    <property type="project" value="UniProtKB-KW"/>
</dbReference>
<dbReference type="SUPFAM" id="SSF53335">
    <property type="entry name" value="S-adenosyl-L-methionine-dependent methyltransferases"/>
    <property type="match status" value="1"/>
</dbReference>
<dbReference type="EMBL" id="CP094970">
    <property type="protein sequence ID" value="UYM05670.1"/>
    <property type="molecule type" value="Genomic_DNA"/>
</dbReference>
<dbReference type="PANTHER" id="PTHR42912">
    <property type="entry name" value="METHYLTRANSFERASE"/>
    <property type="match status" value="1"/>
</dbReference>
<feature type="domain" description="Methyltransferase type 11" evidence="2">
    <location>
        <begin position="57"/>
        <end position="150"/>
    </location>
</feature>
<dbReference type="AlphaFoldDB" id="A0AA46YKE0"/>
<dbReference type="CDD" id="cd02440">
    <property type="entry name" value="AdoMet_MTases"/>
    <property type="match status" value="1"/>
</dbReference>